<sequence>MAPVGVPFGAALLSLALDLCFGEPPARLHPVVAMGRYLNLKGALLARARRPRARLAAGFGFVALGAALSGGLAWGVQRGAQRLPDPARRPLLACALAPLFSVRALLTAGGAVRDALAAGDLTAARRLLGWHLVSRETAGLTPSEVAGAAVASLAENLTDSITAPLLYAAAFGLPGAAVYRFVNTADAVLGYRTPALEHFGRAAARADDLLSFVPARLSGGLLLLALTLAGGDARAAWRGLKRDARRTPSPNGGVTMALAAAGLGVRLEKRGVYVLNAAGRAPTAADIGRAQQLVGAALGLGMLGWWLLGSARARA</sequence>
<evidence type="ECO:0000256" key="7">
    <source>
        <dbReference type="ARBA" id="ARBA00022989"/>
    </source>
</evidence>
<dbReference type="OrthoDB" id="9811967at2"/>
<keyword evidence="5 9" id="KW-0169">Cobalamin biosynthesis</keyword>
<accession>D7CRM8</accession>
<evidence type="ECO:0000256" key="6">
    <source>
        <dbReference type="ARBA" id="ARBA00022692"/>
    </source>
</evidence>
<protein>
    <recommendedName>
        <fullName evidence="9">Cobalamin biosynthesis protein CobD</fullName>
    </recommendedName>
</protein>
<keyword evidence="7 9" id="KW-1133">Transmembrane helix</keyword>
<comment type="function">
    <text evidence="9">Converts cobyric acid to cobinamide by the addition of aminopropanol on the F carboxylic group.</text>
</comment>
<dbReference type="GO" id="GO:0005886">
    <property type="term" value="C:plasma membrane"/>
    <property type="evidence" value="ECO:0007669"/>
    <property type="project" value="UniProtKB-SubCell"/>
</dbReference>
<dbReference type="GO" id="GO:0015420">
    <property type="term" value="F:ABC-type vitamin B12 transporter activity"/>
    <property type="evidence" value="ECO:0007669"/>
    <property type="project" value="UniProtKB-UniRule"/>
</dbReference>
<dbReference type="InterPro" id="IPR004485">
    <property type="entry name" value="Cobalamin_biosynth_CobD/CbiB"/>
</dbReference>
<evidence type="ECO:0000256" key="8">
    <source>
        <dbReference type="ARBA" id="ARBA00023136"/>
    </source>
</evidence>
<dbReference type="PANTHER" id="PTHR34308">
    <property type="entry name" value="COBALAMIN BIOSYNTHESIS PROTEIN CBIB"/>
    <property type="match status" value="1"/>
</dbReference>
<evidence type="ECO:0000313" key="11">
    <source>
        <dbReference type="Proteomes" id="UP000000379"/>
    </source>
</evidence>
<feature type="transmembrane region" description="Helical" evidence="9">
    <location>
        <begin position="217"/>
        <end position="237"/>
    </location>
</feature>
<comment type="pathway">
    <text evidence="2 9">Cofactor biosynthesis; adenosylcobalamin biosynthesis.</text>
</comment>
<dbReference type="NCBIfam" id="TIGR00380">
    <property type="entry name" value="cobal_cbiB"/>
    <property type="match status" value="1"/>
</dbReference>
<evidence type="ECO:0000256" key="5">
    <source>
        <dbReference type="ARBA" id="ARBA00022573"/>
    </source>
</evidence>
<keyword evidence="8 9" id="KW-0472">Membrane</keyword>
<proteinExistence type="inferred from homology"/>
<evidence type="ECO:0000256" key="2">
    <source>
        <dbReference type="ARBA" id="ARBA00004953"/>
    </source>
</evidence>
<dbReference type="Pfam" id="PF03186">
    <property type="entry name" value="CobD_Cbib"/>
    <property type="match status" value="1"/>
</dbReference>
<dbReference type="STRING" id="649638.Trad_0379"/>
<reference evidence="10 11" key="2">
    <citation type="journal article" date="2011" name="Stand. Genomic Sci.">
        <title>Complete genome sequence of Truepera radiovictrix type strain (RQ-24).</title>
        <authorList>
            <person name="Ivanova N."/>
            <person name="Rohde C."/>
            <person name="Munk C."/>
            <person name="Nolan M."/>
            <person name="Lucas S."/>
            <person name="Del Rio T.G."/>
            <person name="Tice H."/>
            <person name="Deshpande S."/>
            <person name="Cheng J.F."/>
            <person name="Tapia R."/>
            <person name="Han C."/>
            <person name="Goodwin L."/>
            <person name="Pitluck S."/>
            <person name="Liolios K."/>
            <person name="Mavromatis K."/>
            <person name="Mikhailova N."/>
            <person name="Pati A."/>
            <person name="Chen A."/>
            <person name="Palaniappan K."/>
            <person name="Land M."/>
            <person name="Hauser L."/>
            <person name="Chang Y.J."/>
            <person name="Jeffries C.D."/>
            <person name="Brambilla E."/>
            <person name="Rohde M."/>
            <person name="Goker M."/>
            <person name="Tindall B.J."/>
            <person name="Woyke T."/>
            <person name="Bristow J."/>
            <person name="Eisen J.A."/>
            <person name="Markowitz V."/>
            <person name="Hugenholtz P."/>
            <person name="Kyrpides N.C."/>
            <person name="Klenk H.P."/>
            <person name="Lapidus A."/>
        </authorList>
    </citation>
    <scope>NUCLEOTIDE SEQUENCE [LARGE SCALE GENOMIC DNA]</scope>
    <source>
        <strain evidence="11">DSM 17093 / CIP 108686 / LMG 22925 / RQ-24</strain>
    </source>
</reference>
<dbReference type="GO" id="GO:0009236">
    <property type="term" value="P:cobalamin biosynthetic process"/>
    <property type="evidence" value="ECO:0007669"/>
    <property type="project" value="UniProtKB-UniRule"/>
</dbReference>
<evidence type="ECO:0000256" key="1">
    <source>
        <dbReference type="ARBA" id="ARBA00004651"/>
    </source>
</evidence>
<keyword evidence="6 9" id="KW-0812">Transmembrane</keyword>
<dbReference type="Proteomes" id="UP000000379">
    <property type="component" value="Chromosome"/>
</dbReference>
<comment type="caution">
    <text evidence="9">Lacks conserved residue(s) required for the propagation of feature annotation.</text>
</comment>
<keyword evidence="4 9" id="KW-1003">Cell membrane</keyword>
<dbReference type="RefSeq" id="WP_013176898.1">
    <property type="nucleotide sequence ID" value="NC_014221.1"/>
</dbReference>
<evidence type="ECO:0000313" key="10">
    <source>
        <dbReference type="EMBL" id="ADI13518.1"/>
    </source>
</evidence>
<evidence type="ECO:0000256" key="3">
    <source>
        <dbReference type="ARBA" id="ARBA00006263"/>
    </source>
</evidence>
<dbReference type="EMBL" id="CP002049">
    <property type="protein sequence ID" value="ADI13518.1"/>
    <property type="molecule type" value="Genomic_DNA"/>
</dbReference>
<dbReference type="AlphaFoldDB" id="D7CRM8"/>
<dbReference type="eggNOG" id="COG1270">
    <property type="taxonomic scope" value="Bacteria"/>
</dbReference>
<comment type="similarity">
    <text evidence="3 9">Belongs to the CobD/CbiB family.</text>
</comment>
<comment type="subcellular location">
    <subcellularLocation>
        <location evidence="1 9">Cell membrane</location>
        <topology evidence="1 9">Multi-pass membrane protein</topology>
    </subcellularLocation>
</comment>
<feature type="transmembrane region" description="Helical" evidence="9">
    <location>
        <begin position="287"/>
        <end position="308"/>
    </location>
</feature>
<name>D7CRM8_TRURR</name>
<dbReference type="GO" id="GO:0048472">
    <property type="term" value="F:threonine-phosphate decarboxylase activity"/>
    <property type="evidence" value="ECO:0007669"/>
    <property type="project" value="InterPro"/>
</dbReference>
<keyword evidence="11" id="KW-1185">Reference proteome</keyword>
<feature type="transmembrane region" description="Helical" evidence="9">
    <location>
        <begin position="88"/>
        <end position="106"/>
    </location>
</feature>
<dbReference type="HAMAP" id="MF_00024">
    <property type="entry name" value="CobD_CbiB"/>
    <property type="match status" value="1"/>
</dbReference>
<dbReference type="PANTHER" id="PTHR34308:SF1">
    <property type="entry name" value="COBALAMIN BIOSYNTHESIS PROTEIN CBIB"/>
    <property type="match status" value="1"/>
</dbReference>
<dbReference type="UniPathway" id="UPA00148"/>
<evidence type="ECO:0000256" key="4">
    <source>
        <dbReference type="ARBA" id="ARBA00022475"/>
    </source>
</evidence>
<reference evidence="11" key="1">
    <citation type="submission" date="2010-05" db="EMBL/GenBank/DDBJ databases">
        <title>The complete genome of Truepera radiovictris DSM 17093.</title>
        <authorList>
            <consortium name="US DOE Joint Genome Institute (JGI-PGF)"/>
            <person name="Lucas S."/>
            <person name="Copeland A."/>
            <person name="Lapidus A."/>
            <person name="Glavina del Rio T."/>
            <person name="Dalin E."/>
            <person name="Tice H."/>
            <person name="Bruce D."/>
            <person name="Goodwin L."/>
            <person name="Pitluck S."/>
            <person name="Kyrpides N."/>
            <person name="Mavromatis K."/>
            <person name="Ovchinnikova G."/>
            <person name="Munk A.C."/>
            <person name="Detter J.C."/>
            <person name="Han C."/>
            <person name="Tapia R."/>
            <person name="Land M."/>
            <person name="Hauser L."/>
            <person name="Markowitz V."/>
            <person name="Cheng J.-F."/>
            <person name="Hugenholtz P."/>
            <person name="Woyke T."/>
            <person name="Wu D."/>
            <person name="Tindall B."/>
            <person name="Pomrenke H.G."/>
            <person name="Brambilla E."/>
            <person name="Klenk H.-P."/>
            <person name="Eisen J.A."/>
        </authorList>
    </citation>
    <scope>NUCLEOTIDE SEQUENCE [LARGE SCALE GENOMIC DNA]</scope>
    <source>
        <strain evidence="11">DSM 17093 / CIP 108686 / LMG 22925 / RQ-24</strain>
    </source>
</reference>
<evidence type="ECO:0000256" key="9">
    <source>
        <dbReference type="HAMAP-Rule" id="MF_00024"/>
    </source>
</evidence>
<feature type="transmembrane region" description="Helical" evidence="9">
    <location>
        <begin position="55"/>
        <end position="76"/>
    </location>
</feature>
<dbReference type="KEGG" id="tra:Trad_0379"/>
<dbReference type="HOGENOM" id="CLU_054212_0_2_0"/>
<organism evidence="10 11">
    <name type="scientific">Truepera radiovictrix (strain DSM 17093 / CIP 108686 / LMG 22925 / RQ-24)</name>
    <dbReference type="NCBI Taxonomy" id="649638"/>
    <lineage>
        <taxon>Bacteria</taxon>
        <taxon>Thermotogati</taxon>
        <taxon>Deinococcota</taxon>
        <taxon>Deinococci</taxon>
        <taxon>Trueperales</taxon>
        <taxon>Trueperaceae</taxon>
        <taxon>Truepera</taxon>
    </lineage>
</organism>
<gene>
    <name evidence="9" type="primary">cobD</name>
    <name evidence="10" type="ordered locus">Trad_0379</name>
</gene>